<organism evidence="9 10">
    <name type="scientific">Hydrogenophilus thermoluteolus</name>
    <name type="common">Pseudomonas hydrogenothermophila</name>
    <dbReference type="NCBI Taxonomy" id="297"/>
    <lineage>
        <taxon>Bacteria</taxon>
        <taxon>Pseudomonadati</taxon>
        <taxon>Pseudomonadota</taxon>
        <taxon>Hydrogenophilia</taxon>
        <taxon>Hydrogenophilales</taxon>
        <taxon>Hydrogenophilaceae</taxon>
        <taxon>Hydrogenophilus</taxon>
    </lineage>
</organism>
<evidence type="ECO:0000256" key="7">
    <source>
        <dbReference type="SAM" id="SignalP"/>
    </source>
</evidence>
<dbReference type="InterPro" id="IPR018391">
    <property type="entry name" value="PQQ_b-propeller_rpt"/>
</dbReference>
<feature type="chain" id="PRO_5016273834" evidence="7">
    <location>
        <begin position="19"/>
        <end position="1208"/>
    </location>
</feature>
<feature type="signal peptide" evidence="7">
    <location>
        <begin position="1"/>
        <end position="18"/>
    </location>
</feature>
<feature type="domain" description="PilY1 beta-propeller" evidence="8">
    <location>
        <begin position="746"/>
        <end position="1033"/>
    </location>
</feature>
<dbReference type="GO" id="GO:0046872">
    <property type="term" value="F:metal ion binding"/>
    <property type="evidence" value="ECO:0007669"/>
    <property type="project" value="UniProtKB-KW"/>
</dbReference>
<dbReference type="KEGG" id="htl:HPTL_1510"/>
<dbReference type="Gene3D" id="2.130.10.10">
    <property type="entry name" value="YVTN repeat-like/Quinoprotein amine dehydrogenase"/>
    <property type="match status" value="1"/>
</dbReference>
<dbReference type="Proteomes" id="UP000262004">
    <property type="component" value="Chromosome"/>
</dbReference>
<dbReference type="EMBL" id="AP018558">
    <property type="protein sequence ID" value="BBD77772.1"/>
    <property type="molecule type" value="Genomic_DNA"/>
</dbReference>
<dbReference type="OrthoDB" id="7156875at2"/>
<evidence type="ECO:0000256" key="3">
    <source>
        <dbReference type="ARBA" id="ARBA00022558"/>
    </source>
</evidence>
<evidence type="ECO:0000313" key="10">
    <source>
        <dbReference type="Proteomes" id="UP000262004"/>
    </source>
</evidence>
<evidence type="ECO:0000256" key="1">
    <source>
        <dbReference type="ARBA" id="ARBA00004561"/>
    </source>
</evidence>
<name>A0A2Z6DZS9_HYDTE</name>
<evidence type="ECO:0000256" key="6">
    <source>
        <dbReference type="ARBA" id="ARBA00023263"/>
    </source>
</evidence>
<keyword evidence="6" id="KW-0281">Fimbrium</keyword>
<dbReference type="InterPro" id="IPR011047">
    <property type="entry name" value="Quinoprotein_ADH-like_sf"/>
</dbReference>
<keyword evidence="7" id="KW-0732">Signal</keyword>
<comment type="subcellular location">
    <subcellularLocation>
        <location evidence="1">Fimbrium</location>
    </subcellularLocation>
</comment>
<keyword evidence="10" id="KW-1185">Reference proteome</keyword>
<dbReference type="SUPFAM" id="SSF50998">
    <property type="entry name" value="Quinoprotein alcohol dehydrogenase-like"/>
    <property type="match status" value="1"/>
</dbReference>
<dbReference type="InterPro" id="IPR015943">
    <property type="entry name" value="WD40/YVTN_repeat-like_dom_sf"/>
</dbReference>
<evidence type="ECO:0000256" key="2">
    <source>
        <dbReference type="ARBA" id="ARBA00008387"/>
    </source>
</evidence>
<dbReference type="RefSeq" id="WP_119335481.1">
    <property type="nucleotide sequence ID" value="NZ_AP018558.1"/>
</dbReference>
<sequence>MRKVLFLLGIIWLSESLAATIPNVPPFVSTSAFANVMIDMSVETPMGGAAYADQAGNPPGCTGRNQVDDNGNIVEVGACFFPSYTYLGIFDPNKCYSYSKSGGIFLPGGAASLPNHTCSDSAKWSGNFLNWATMTAIDLFIWTMTGGDREIDDTTQTVLQRARAIDNASWFPVKYIANAKGYTPWSGPLYITNHSAGGYQFKAGTSYGGSNKGTFNVKVKVCVPGKGLEANCKGYTSGGTTVYKPEGLIQRYADKMRFGVFAYTNDNSKSRDGGVLRAPMRYVGEKQMDASGNLVANAAKEINPATGQIYPNPLGASGGWSGVINYINRFHRDGYKSYDPIGEMFYEVIRYFKKLPPTPEYAAGAPGGSFPIYTTWNDPIQFSCQKNFVVAINDANPWLDKKIPGTFFTCDKAKQPGMPASFTANDCGEPSNPDSSINVSTLTQQVGEMEGLHTTWTQINATGSDTVGYVFGVSSNAGNCNNGKSVTVTNLAQVMGTCPYAPKQNSYYISGLAYYANTTDLRPDLPGKQSLNSFFIDTQEYSLNPLSGNRNMLYLAGKYGGFTDLNGNNRPDLPAEWDVDGDGMPDNYVFVSEPSKLVKGLERAFSNILEKSGSASNVTANSTQFANESLIFQALFNSGIWSGDLLAYPISSSGVGATPTWKASEHIPAPSARKIYTRSGGNAVEFFWSNLSSADQTALGSADVLDFLRGERSKELQNGGTLRNRAMNNILGDIVHSSPFYVKDTDTVYVGANDGMLHAFNASSGEELFAYIPSALISKLKNLSQPTYTHDYFVDGDIVVSNRSQTDGKNYLVATLGRGGKGLFGLDVTNPNGFSPVDVKWECFDSGGTVVACNGDPDLGYMLGRSVIAKMNNGDWAVIVGNGYNSTSGKAVLYIFDLATGAVIKKIDTGVAGDNGLAPPAVVDEDNDGDVDVIYAGDLKGNVWKFDVSSTNTNQWKSAFMSGATPQPFFVAMDSAGNPQPITAQITVAVNPVPDDPNYNKRYLFFGTGSYFRSGDPGDTQVQSWYGLIDEGTPITGRSDLKQRSIESEGTFDGKPVRTFGAASAGDMVGKKGWFVDFTTRPGERIVTASKLFTGAEPVLIASSIIPKSDPCLPGGDGFDNAINPFTGGRLTYGFFDLNDNKDFSDDTLNDKPIGGVDLGVGMPSEPVIVGDRLVVGGSRGTVESVRINVGVQPFKGRISWREIILEN</sequence>
<keyword evidence="4" id="KW-0479">Metal-binding</keyword>
<keyword evidence="3" id="KW-1029">Fimbrium biogenesis</keyword>
<dbReference type="GO" id="GO:0009289">
    <property type="term" value="C:pilus"/>
    <property type="evidence" value="ECO:0007669"/>
    <property type="project" value="UniProtKB-SubCell"/>
</dbReference>
<accession>A0A2Z6DZS9</accession>
<proteinExistence type="inferred from homology"/>
<dbReference type="SMART" id="SM00564">
    <property type="entry name" value="PQQ"/>
    <property type="match status" value="3"/>
</dbReference>
<evidence type="ECO:0000256" key="5">
    <source>
        <dbReference type="ARBA" id="ARBA00022837"/>
    </source>
</evidence>
<dbReference type="Pfam" id="PF05567">
    <property type="entry name" value="T4P_PilY1"/>
    <property type="match status" value="1"/>
</dbReference>
<protein>
    <submittedName>
        <fullName evidence="9">Pilus assembly protein</fullName>
    </submittedName>
</protein>
<keyword evidence="5" id="KW-0106">Calcium</keyword>
<evidence type="ECO:0000256" key="4">
    <source>
        <dbReference type="ARBA" id="ARBA00022723"/>
    </source>
</evidence>
<evidence type="ECO:0000313" key="9">
    <source>
        <dbReference type="EMBL" id="BBD77772.1"/>
    </source>
</evidence>
<evidence type="ECO:0000259" key="8">
    <source>
        <dbReference type="Pfam" id="PF05567"/>
    </source>
</evidence>
<dbReference type="AlphaFoldDB" id="A0A2Z6DZS9"/>
<gene>
    <name evidence="9" type="primary">pilY</name>
    <name evidence="9" type="ORF">HPTL_1510</name>
</gene>
<reference evidence="9 10" key="1">
    <citation type="submission" date="2018-04" db="EMBL/GenBank/DDBJ databases">
        <title>Complete genome sequence of Hydrogenophilus thermoluteolus TH-1.</title>
        <authorList>
            <person name="Arai H."/>
        </authorList>
    </citation>
    <scope>NUCLEOTIDE SEQUENCE [LARGE SCALE GENOMIC DNA]</scope>
    <source>
        <strain evidence="9 10">TH-1</strain>
    </source>
</reference>
<comment type="similarity">
    <text evidence="2">Belongs to the PilY1 family.</text>
</comment>
<dbReference type="InterPro" id="IPR008707">
    <property type="entry name" value="B-propeller_PilY1"/>
</dbReference>